<dbReference type="SUPFAM" id="SSF54001">
    <property type="entry name" value="Cysteine proteinases"/>
    <property type="match status" value="1"/>
</dbReference>
<gene>
    <name evidence="6" type="ORF">FH972_018891</name>
</gene>
<dbReference type="GO" id="GO:0006508">
    <property type="term" value="P:proteolysis"/>
    <property type="evidence" value="ECO:0007669"/>
    <property type="project" value="UniProtKB-KW"/>
</dbReference>
<dbReference type="PANTHER" id="PTHR46915:SF6">
    <property type="entry name" value="CYSTEINE PROTEINASES SUPERFAMILY PROTEIN"/>
    <property type="match status" value="1"/>
</dbReference>
<dbReference type="Proteomes" id="UP000327013">
    <property type="component" value="Chromosome 8"/>
</dbReference>
<protein>
    <recommendedName>
        <fullName evidence="5">Ubiquitin-like protease family profile domain-containing protein</fullName>
    </recommendedName>
</protein>
<accession>A0A5N6RNL3</accession>
<keyword evidence="2" id="KW-0645">Protease</keyword>
<evidence type="ECO:0000259" key="5">
    <source>
        <dbReference type="PROSITE" id="PS50600"/>
    </source>
</evidence>
<reference evidence="6 7" key="1">
    <citation type="submission" date="2019-06" db="EMBL/GenBank/DDBJ databases">
        <title>A chromosomal-level reference genome of Carpinus fangiana (Coryloideae, Betulaceae).</title>
        <authorList>
            <person name="Yang X."/>
            <person name="Wang Z."/>
            <person name="Zhang L."/>
            <person name="Hao G."/>
            <person name="Liu J."/>
            <person name="Yang Y."/>
        </authorList>
    </citation>
    <scope>NUCLEOTIDE SEQUENCE [LARGE SCALE GENOMIC DNA]</scope>
    <source>
        <strain evidence="6">Cfa_2016G</strain>
        <tissue evidence="6">Leaf</tissue>
    </source>
</reference>
<dbReference type="EMBL" id="CM017328">
    <property type="protein sequence ID" value="KAE8123978.1"/>
    <property type="molecule type" value="Genomic_DNA"/>
</dbReference>
<dbReference type="Pfam" id="PF02902">
    <property type="entry name" value="Peptidase_C48"/>
    <property type="match status" value="1"/>
</dbReference>
<evidence type="ECO:0000313" key="6">
    <source>
        <dbReference type="EMBL" id="KAE8123978.1"/>
    </source>
</evidence>
<evidence type="ECO:0000256" key="3">
    <source>
        <dbReference type="ARBA" id="ARBA00022801"/>
    </source>
</evidence>
<evidence type="ECO:0000313" key="7">
    <source>
        <dbReference type="Proteomes" id="UP000327013"/>
    </source>
</evidence>
<comment type="similarity">
    <text evidence="1">Belongs to the peptidase C48 family.</text>
</comment>
<dbReference type="InterPro" id="IPR038765">
    <property type="entry name" value="Papain-like_cys_pep_sf"/>
</dbReference>
<evidence type="ECO:0000256" key="2">
    <source>
        <dbReference type="ARBA" id="ARBA00022670"/>
    </source>
</evidence>
<dbReference type="PROSITE" id="PS50600">
    <property type="entry name" value="ULP_PROTEASE"/>
    <property type="match status" value="1"/>
</dbReference>
<dbReference type="GO" id="GO:0008234">
    <property type="term" value="F:cysteine-type peptidase activity"/>
    <property type="evidence" value="ECO:0007669"/>
    <property type="project" value="UniProtKB-KW"/>
</dbReference>
<keyword evidence="4" id="KW-0788">Thiol protease</keyword>
<dbReference type="Gene3D" id="3.40.395.10">
    <property type="entry name" value="Adenoviral Proteinase, Chain A"/>
    <property type="match status" value="1"/>
</dbReference>
<dbReference type="InterPro" id="IPR003653">
    <property type="entry name" value="Peptidase_C48_C"/>
</dbReference>
<organism evidence="6 7">
    <name type="scientific">Carpinus fangiana</name>
    <dbReference type="NCBI Taxonomy" id="176857"/>
    <lineage>
        <taxon>Eukaryota</taxon>
        <taxon>Viridiplantae</taxon>
        <taxon>Streptophyta</taxon>
        <taxon>Embryophyta</taxon>
        <taxon>Tracheophyta</taxon>
        <taxon>Spermatophyta</taxon>
        <taxon>Magnoliopsida</taxon>
        <taxon>eudicotyledons</taxon>
        <taxon>Gunneridae</taxon>
        <taxon>Pentapetalae</taxon>
        <taxon>rosids</taxon>
        <taxon>fabids</taxon>
        <taxon>Fagales</taxon>
        <taxon>Betulaceae</taxon>
        <taxon>Carpinus</taxon>
    </lineage>
</organism>
<keyword evidence="3" id="KW-0378">Hydrolase</keyword>
<dbReference type="AlphaFoldDB" id="A0A5N6RNL3"/>
<evidence type="ECO:0000256" key="4">
    <source>
        <dbReference type="ARBA" id="ARBA00022807"/>
    </source>
</evidence>
<keyword evidence="7" id="KW-1185">Reference proteome</keyword>
<sequence>MQIAIRFARPYSTVQILNNGQTCTESLLRRNSVTTHCLELSMRKGKSKLIPEIISIDGDTSASENVVVSLSACKRTLEQEAEDLRRSFALTRTIAPFPRGQRSKRRANIKHAISKQKKLDSGAFGCHFEKLWGSFSEDKRTSFTYLDCLWFYLYRRQPYKAKVLTWIKKKHIFSKNYVLVPIICWQHWSLLIFCHFGESLQSKTRTPCMLLLDSLQMGNPRRVEPDIRKFVLDIYKAEGRPENEDFIYRIPLLVPKVPQQTNNEECGRFVLYFSKLFVEGAPEDFRVEDYPYFMNENWFTLEGLESFCEKLGTLNGLPLKGWRTSGRLKKKT</sequence>
<evidence type="ECO:0000256" key="1">
    <source>
        <dbReference type="ARBA" id="ARBA00005234"/>
    </source>
</evidence>
<dbReference type="GO" id="GO:0016926">
    <property type="term" value="P:protein desumoylation"/>
    <property type="evidence" value="ECO:0007669"/>
    <property type="project" value="UniProtKB-ARBA"/>
</dbReference>
<feature type="domain" description="Ubiquitin-like protease family profile" evidence="5">
    <location>
        <begin position="102"/>
        <end position="277"/>
    </location>
</feature>
<dbReference type="PANTHER" id="PTHR46915">
    <property type="entry name" value="UBIQUITIN-LIKE PROTEASE 4-RELATED"/>
    <property type="match status" value="1"/>
</dbReference>
<name>A0A5N6RNL3_9ROSI</name>
<dbReference type="OrthoDB" id="1939479at2759"/>
<proteinExistence type="inferred from homology"/>